<dbReference type="EMBL" id="GISG01137681">
    <property type="protein sequence ID" value="MBA4644291.1"/>
    <property type="molecule type" value="Transcribed_RNA"/>
</dbReference>
<dbReference type="PANTHER" id="PTHR37610:SF101">
    <property type="entry name" value="(RAPE) HYPOTHETICAL PROTEIN"/>
    <property type="match status" value="1"/>
</dbReference>
<reference evidence="2" key="1">
    <citation type="journal article" date="2013" name="J. Plant Res.">
        <title>Effect of fungi and light on seed germination of three Opuntia species from semiarid lands of central Mexico.</title>
        <authorList>
            <person name="Delgado-Sanchez P."/>
            <person name="Jimenez-Bremont J.F."/>
            <person name="Guerrero-Gonzalez Mde L."/>
            <person name="Flores J."/>
        </authorList>
    </citation>
    <scope>NUCLEOTIDE SEQUENCE</scope>
    <source>
        <tissue evidence="2">Cladode</tissue>
    </source>
</reference>
<accession>A0A7C8ZK21</accession>
<dbReference type="PANTHER" id="PTHR37610">
    <property type="entry name" value="CCHC-TYPE DOMAIN-CONTAINING PROTEIN"/>
    <property type="match status" value="1"/>
</dbReference>
<dbReference type="InterPro" id="IPR029472">
    <property type="entry name" value="Copia-like_N"/>
</dbReference>
<name>A0A7C8ZK21_OPUST</name>
<reference evidence="2" key="2">
    <citation type="submission" date="2020-07" db="EMBL/GenBank/DDBJ databases">
        <authorList>
            <person name="Vera ALvarez R."/>
            <person name="Arias-Moreno D.M."/>
            <person name="Jimenez-Jacinto V."/>
            <person name="Jimenez-Bremont J.F."/>
            <person name="Swaminathan K."/>
            <person name="Moose S.P."/>
            <person name="Guerrero-Gonzalez M.L."/>
            <person name="Marino-Ramirez L."/>
            <person name="Landsman D."/>
            <person name="Rodriguez-Kessler M."/>
            <person name="Delgado-Sanchez P."/>
        </authorList>
    </citation>
    <scope>NUCLEOTIDE SEQUENCE</scope>
    <source>
        <tissue evidence="2">Cladode</tissue>
    </source>
</reference>
<evidence type="ECO:0000313" key="2">
    <source>
        <dbReference type="EMBL" id="MBA4644291.1"/>
    </source>
</evidence>
<proteinExistence type="predicted"/>
<sequence>MVGNGRKWFVIEPHSPYFFTHQKDPTSSLAVVFDEKNYDLWERAMRTTLKAKNKLGFIDKTLSRLEPKEGEEFLEADAWDMANSMLCLWLANVIDSKLRMSIAYSDIAKITWDDMKKRYTLANTKKIHQLIANISNCNQSDLDVDVFYSK</sequence>
<protein>
    <recommendedName>
        <fullName evidence="1">Retrotransposon Copia-like N-terminal domain-containing protein</fullName>
    </recommendedName>
</protein>
<organism evidence="2">
    <name type="scientific">Opuntia streptacantha</name>
    <name type="common">Prickly pear cactus</name>
    <name type="synonym">Opuntia cardona</name>
    <dbReference type="NCBI Taxonomy" id="393608"/>
    <lineage>
        <taxon>Eukaryota</taxon>
        <taxon>Viridiplantae</taxon>
        <taxon>Streptophyta</taxon>
        <taxon>Embryophyta</taxon>
        <taxon>Tracheophyta</taxon>
        <taxon>Spermatophyta</taxon>
        <taxon>Magnoliopsida</taxon>
        <taxon>eudicotyledons</taxon>
        <taxon>Gunneridae</taxon>
        <taxon>Pentapetalae</taxon>
        <taxon>Caryophyllales</taxon>
        <taxon>Cactineae</taxon>
        <taxon>Cactaceae</taxon>
        <taxon>Opuntioideae</taxon>
        <taxon>Opuntia</taxon>
    </lineage>
</organism>
<dbReference type="Pfam" id="PF14244">
    <property type="entry name" value="Retrotran_gag_3"/>
    <property type="match status" value="1"/>
</dbReference>
<evidence type="ECO:0000259" key="1">
    <source>
        <dbReference type="Pfam" id="PF14244"/>
    </source>
</evidence>
<feature type="domain" description="Retrotransposon Copia-like N-terminal" evidence="1">
    <location>
        <begin position="26"/>
        <end position="62"/>
    </location>
</feature>
<dbReference type="AlphaFoldDB" id="A0A7C8ZK21"/>